<dbReference type="Gene3D" id="1.10.1660.10">
    <property type="match status" value="1"/>
</dbReference>
<evidence type="ECO:0000313" key="6">
    <source>
        <dbReference type="Proteomes" id="UP000612362"/>
    </source>
</evidence>
<dbReference type="Pfam" id="PF13411">
    <property type="entry name" value="MerR_1"/>
    <property type="match status" value="1"/>
</dbReference>
<dbReference type="PRINTS" id="PR00040">
    <property type="entry name" value="HTHMERR"/>
</dbReference>
<keyword evidence="6" id="KW-1185">Reference proteome</keyword>
<comment type="caution">
    <text evidence="5">The sequence shown here is derived from an EMBL/GenBank/DDBJ whole genome shotgun (WGS) entry which is preliminary data.</text>
</comment>
<evidence type="ECO:0000259" key="4">
    <source>
        <dbReference type="PROSITE" id="PS50937"/>
    </source>
</evidence>
<dbReference type="InterPro" id="IPR000551">
    <property type="entry name" value="MerR-type_HTH_dom"/>
</dbReference>
<dbReference type="RefSeq" id="WP_220191925.1">
    <property type="nucleotide sequence ID" value="NZ_BNJF01000001.1"/>
</dbReference>
<evidence type="ECO:0000256" key="1">
    <source>
        <dbReference type="ARBA" id="ARBA00023015"/>
    </source>
</evidence>
<sequence>MQISELARLTGTSVRSLRYYEARGLIKARRLENGYRDYDGSIVEQIRAIRMYLEMGLNTDEIGRIVSCKGLNIWGEVDPTFPECGDNVLAIYTHKLHSIDVEMRTLSDIKSRLLQKVHFIKDQR</sequence>
<name>A0A8J3HYP2_9CHLR</name>
<keyword evidence="2" id="KW-0238">DNA-binding</keyword>
<accession>A0A8J3HYP2</accession>
<keyword evidence="1" id="KW-0805">Transcription regulation</keyword>
<dbReference type="PROSITE" id="PS50937">
    <property type="entry name" value="HTH_MERR_2"/>
    <property type="match status" value="1"/>
</dbReference>
<reference evidence="5" key="1">
    <citation type="submission" date="2020-10" db="EMBL/GenBank/DDBJ databases">
        <title>Taxonomic study of unclassified bacteria belonging to the class Ktedonobacteria.</title>
        <authorList>
            <person name="Yabe S."/>
            <person name="Wang C.M."/>
            <person name="Zheng Y."/>
            <person name="Sakai Y."/>
            <person name="Cavaletti L."/>
            <person name="Monciardini P."/>
            <person name="Donadio S."/>
        </authorList>
    </citation>
    <scope>NUCLEOTIDE SEQUENCE</scope>
    <source>
        <strain evidence="5">SOSP1-1</strain>
    </source>
</reference>
<dbReference type="AlphaFoldDB" id="A0A8J3HYP2"/>
<gene>
    <name evidence="5" type="ORF">KSX_05420</name>
</gene>
<dbReference type="GO" id="GO:0003700">
    <property type="term" value="F:DNA-binding transcription factor activity"/>
    <property type="evidence" value="ECO:0007669"/>
    <property type="project" value="InterPro"/>
</dbReference>
<protein>
    <submittedName>
        <fullName evidence="5">Transcriptional regulator</fullName>
    </submittedName>
</protein>
<dbReference type="PANTHER" id="PTHR30204">
    <property type="entry name" value="REDOX-CYCLING DRUG-SENSING TRANSCRIPTIONAL ACTIVATOR SOXR"/>
    <property type="match status" value="1"/>
</dbReference>
<evidence type="ECO:0000313" key="5">
    <source>
        <dbReference type="EMBL" id="GHO42379.1"/>
    </source>
</evidence>
<dbReference type="GO" id="GO:0003677">
    <property type="term" value="F:DNA binding"/>
    <property type="evidence" value="ECO:0007669"/>
    <property type="project" value="UniProtKB-KW"/>
</dbReference>
<evidence type="ECO:0000256" key="2">
    <source>
        <dbReference type="ARBA" id="ARBA00023125"/>
    </source>
</evidence>
<keyword evidence="3" id="KW-0804">Transcription</keyword>
<dbReference type="SMART" id="SM00422">
    <property type="entry name" value="HTH_MERR"/>
    <property type="match status" value="1"/>
</dbReference>
<dbReference type="InterPro" id="IPR009061">
    <property type="entry name" value="DNA-bd_dom_put_sf"/>
</dbReference>
<dbReference type="PANTHER" id="PTHR30204:SF94">
    <property type="entry name" value="HEAVY METAL-DEPENDENT TRANSCRIPTIONAL REGULATOR HI_0293-RELATED"/>
    <property type="match status" value="1"/>
</dbReference>
<feature type="domain" description="HTH merR-type" evidence="4">
    <location>
        <begin position="1"/>
        <end position="68"/>
    </location>
</feature>
<organism evidence="5 6">
    <name type="scientific">Ktedonospora formicarum</name>
    <dbReference type="NCBI Taxonomy" id="2778364"/>
    <lineage>
        <taxon>Bacteria</taxon>
        <taxon>Bacillati</taxon>
        <taxon>Chloroflexota</taxon>
        <taxon>Ktedonobacteria</taxon>
        <taxon>Ktedonobacterales</taxon>
        <taxon>Ktedonobacteraceae</taxon>
        <taxon>Ktedonospora</taxon>
    </lineage>
</organism>
<dbReference type="InterPro" id="IPR047057">
    <property type="entry name" value="MerR_fam"/>
</dbReference>
<dbReference type="SUPFAM" id="SSF46955">
    <property type="entry name" value="Putative DNA-binding domain"/>
    <property type="match status" value="1"/>
</dbReference>
<proteinExistence type="predicted"/>
<evidence type="ECO:0000256" key="3">
    <source>
        <dbReference type="ARBA" id="ARBA00023163"/>
    </source>
</evidence>
<dbReference type="Proteomes" id="UP000612362">
    <property type="component" value="Unassembled WGS sequence"/>
</dbReference>
<dbReference type="EMBL" id="BNJF01000001">
    <property type="protein sequence ID" value="GHO42379.1"/>
    <property type="molecule type" value="Genomic_DNA"/>
</dbReference>